<evidence type="ECO:0000256" key="5">
    <source>
        <dbReference type="ARBA" id="ARBA00023136"/>
    </source>
</evidence>
<evidence type="ECO:0000256" key="9">
    <source>
        <dbReference type="ARBA" id="ARBA00024189"/>
    </source>
</evidence>
<keyword evidence="6" id="KW-0325">Glycoprotein</keyword>
<protein>
    <submittedName>
        <fullName evidence="11">Uncharacterized protein</fullName>
    </submittedName>
</protein>
<comment type="subcellular location">
    <subcellularLocation>
        <location evidence="9">Lysosome membrane</location>
        <topology evidence="9">Single-pass type I membrane protein</topology>
        <orientation evidence="9">Lumenal side</orientation>
    </subcellularLocation>
</comment>
<evidence type="ECO:0000256" key="4">
    <source>
        <dbReference type="ARBA" id="ARBA00022989"/>
    </source>
</evidence>
<evidence type="ECO:0000256" key="10">
    <source>
        <dbReference type="ARBA" id="ARBA00044960"/>
    </source>
</evidence>
<name>A0ABD0W0M0_UMBPY</name>
<reference evidence="11 12" key="1">
    <citation type="submission" date="2024-06" db="EMBL/GenBank/DDBJ databases">
        <authorList>
            <person name="Pan Q."/>
            <person name="Wen M."/>
            <person name="Jouanno E."/>
            <person name="Zahm M."/>
            <person name="Klopp C."/>
            <person name="Cabau C."/>
            <person name="Louis A."/>
            <person name="Berthelot C."/>
            <person name="Parey E."/>
            <person name="Roest Crollius H."/>
            <person name="Montfort J."/>
            <person name="Robinson-Rechavi M."/>
            <person name="Bouchez O."/>
            <person name="Lampietro C."/>
            <person name="Lopez Roques C."/>
            <person name="Donnadieu C."/>
            <person name="Postlethwait J."/>
            <person name="Bobe J."/>
            <person name="Verreycken H."/>
            <person name="Guiguen Y."/>
        </authorList>
    </citation>
    <scope>NUCLEOTIDE SEQUENCE [LARGE SCALE GENOMIC DNA]</scope>
    <source>
        <strain evidence="11">Up_M1</strain>
        <tissue evidence="11">Testis</tissue>
    </source>
</reference>
<keyword evidence="4" id="KW-1133">Transmembrane helix</keyword>
<evidence type="ECO:0000256" key="7">
    <source>
        <dbReference type="ARBA" id="ARBA00023228"/>
    </source>
</evidence>
<dbReference type="InterPro" id="IPR029382">
    <property type="entry name" value="NCU-G1"/>
</dbReference>
<comment type="caution">
    <text evidence="11">The sequence shown here is derived from an EMBL/GenBank/DDBJ whole genome shotgun (WGS) entry which is preliminary data.</text>
</comment>
<dbReference type="EMBL" id="JAGEUA010000011">
    <property type="protein sequence ID" value="KAL0962288.1"/>
    <property type="molecule type" value="Genomic_DNA"/>
</dbReference>
<evidence type="ECO:0000313" key="11">
    <source>
        <dbReference type="EMBL" id="KAL0962288.1"/>
    </source>
</evidence>
<evidence type="ECO:0000256" key="1">
    <source>
        <dbReference type="ARBA" id="ARBA00010599"/>
    </source>
</evidence>
<evidence type="ECO:0000256" key="2">
    <source>
        <dbReference type="ARBA" id="ARBA00022692"/>
    </source>
</evidence>
<organism evidence="11 12">
    <name type="scientific">Umbra pygmaea</name>
    <name type="common">Eastern mudminnow</name>
    <dbReference type="NCBI Taxonomy" id="75934"/>
    <lineage>
        <taxon>Eukaryota</taxon>
        <taxon>Metazoa</taxon>
        <taxon>Chordata</taxon>
        <taxon>Craniata</taxon>
        <taxon>Vertebrata</taxon>
        <taxon>Euteleostomi</taxon>
        <taxon>Actinopterygii</taxon>
        <taxon>Neopterygii</taxon>
        <taxon>Teleostei</taxon>
        <taxon>Protacanthopterygii</taxon>
        <taxon>Esociformes</taxon>
        <taxon>Umbridae</taxon>
        <taxon>Umbra</taxon>
    </lineage>
</organism>
<comment type="similarity">
    <text evidence="1">Belongs to the GLMP family.</text>
</comment>
<dbReference type="Pfam" id="PF15065">
    <property type="entry name" value="NCU-G1"/>
    <property type="match status" value="1"/>
</dbReference>
<accession>A0ABD0W0M0</accession>
<keyword evidence="5" id="KW-0472">Membrane</keyword>
<comment type="function">
    <text evidence="8">Required to protect lysosomal transporter MFSD1 from lysosomal proteolysis and for MFSD1 lysosomal localization.</text>
</comment>
<keyword evidence="7" id="KW-0458">Lysosome</keyword>
<gene>
    <name evidence="11" type="ORF">UPYG_G00338160</name>
</gene>
<evidence type="ECO:0000313" key="12">
    <source>
        <dbReference type="Proteomes" id="UP001557470"/>
    </source>
</evidence>
<sequence>MLCGGDGSENFNNGSFCLKFSAFDSVAKEKSWPSLLHNANSSQVRVWLDGVTPRDNKSRFSLELQAVGDTQPMTRVNVLLSIDDEYTPSIFKVSQWVSLVNTTSPVLSYAQWKPVTYRKASPLFEDATPCHHSTPVTIAQRPPSGLVLAYFKGEPHTTGLNITFSIAGDPFYNTTNYLSWTVLIGLGSPRGLVLSSGCCHHDRGAWNPPADHPGGLGLCVCTQKMATAAGLPTNQLRQFKIHVL</sequence>
<comment type="subunit">
    <text evidence="10">Interacts (via lumenal domain) with lysosomal protein MFSD1; the interaction starts while both proteins are still in the endoplasmic reticulum and is required for stabilization of MFSD1 in lysosomes but has no direct effect on its targeting to lysosomes or transporter activity.</text>
</comment>
<proteinExistence type="inferred from homology"/>
<keyword evidence="3" id="KW-0732">Signal</keyword>
<dbReference type="GO" id="GO:0005765">
    <property type="term" value="C:lysosomal membrane"/>
    <property type="evidence" value="ECO:0007669"/>
    <property type="project" value="UniProtKB-SubCell"/>
</dbReference>
<evidence type="ECO:0000256" key="8">
    <source>
        <dbReference type="ARBA" id="ARBA00024176"/>
    </source>
</evidence>
<dbReference type="PANTHER" id="PTHR31981:SF1">
    <property type="entry name" value="GLYCOSYLATED LYSOSOMAL MEMBRANE PROTEIN"/>
    <property type="match status" value="1"/>
</dbReference>
<dbReference type="PANTHER" id="PTHR31981">
    <property type="entry name" value="GLYCOSYLATED LYSOSOMAL MEMBRANE PROTEIN"/>
    <property type="match status" value="1"/>
</dbReference>
<keyword evidence="12" id="KW-1185">Reference proteome</keyword>
<dbReference type="AlphaFoldDB" id="A0ABD0W0M0"/>
<evidence type="ECO:0000256" key="3">
    <source>
        <dbReference type="ARBA" id="ARBA00022729"/>
    </source>
</evidence>
<dbReference type="Proteomes" id="UP001557470">
    <property type="component" value="Unassembled WGS sequence"/>
</dbReference>
<keyword evidence="2" id="KW-0812">Transmembrane</keyword>
<evidence type="ECO:0000256" key="6">
    <source>
        <dbReference type="ARBA" id="ARBA00023180"/>
    </source>
</evidence>